<proteinExistence type="predicted"/>
<dbReference type="Proteomes" id="UP000434209">
    <property type="component" value="Chromosome 1"/>
</dbReference>
<reference evidence="1 2" key="1">
    <citation type="submission" date="2019-12" db="EMBL/GenBank/DDBJ databases">
        <title>Paraburkholderia acidiphila 7Q-K02 sp. nov and Paraburkholderia acidisoli DHF22 sp. nov., two strains isolated from forest soil.</title>
        <authorList>
            <person name="Gao Z."/>
            <person name="Qiu L."/>
        </authorList>
    </citation>
    <scope>NUCLEOTIDE SEQUENCE [LARGE SCALE GENOMIC DNA]</scope>
    <source>
        <strain evidence="1 2">7Q-K02</strain>
    </source>
</reference>
<dbReference type="RefSeq" id="WP_158757429.1">
    <property type="nucleotide sequence ID" value="NZ_CP046909.1"/>
</dbReference>
<keyword evidence="2" id="KW-1185">Reference proteome</keyword>
<dbReference type="OrthoDB" id="9981935at2"/>
<evidence type="ECO:0000313" key="1">
    <source>
        <dbReference type="EMBL" id="QGZ54296.1"/>
    </source>
</evidence>
<dbReference type="EMBL" id="CP046909">
    <property type="protein sequence ID" value="QGZ54296.1"/>
    <property type="molecule type" value="Genomic_DNA"/>
</dbReference>
<evidence type="ECO:0000313" key="2">
    <source>
        <dbReference type="Proteomes" id="UP000434209"/>
    </source>
</evidence>
<sequence>MPWGIAAGVVGSVAGAAVSSAMSPGTSGGSSGGSGGPSYYIPTGLGTADTTWQNLLNGAVSAQNGISDQLPYYGQSLNGGLQAGSTYAPGYENAASNAAQYYNGLGSTLAQQSNQNFNMQQALQGAGQSVFNLGLDPQSALYNSTLNQLQQQTGATNSMYGLGSSAAGAGVQNQALSNFNIDWQNNQLSRALQGLQGYGQIANVAGNYGQLASNQASQVPSYLLQAGQLPYTTGQTIASLPGTLAGQYASGVEQGPLSSASSIMSGIIPYMNYGQGAQSIPYQSQAAGAGAAGSMVSQGINTALGNYFGGSNYTGDFSAATPFSSSGFYDPTTFGPSGYGGGYTYGGSNSYGFTM</sequence>
<gene>
    <name evidence="1" type="ORF">FAZ97_04840</name>
</gene>
<name>A0A7Z2G3A6_9BURK</name>
<protein>
    <submittedName>
        <fullName evidence="1">Uncharacterized protein</fullName>
    </submittedName>
</protein>
<dbReference type="KEGG" id="pacp:FAZ97_04840"/>
<accession>A0A7Z2G3A6</accession>
<organism evidence="1 2">
    <name type="scientific">Paraburkholderia acidiphila</name>
    <dbReference type="NCBI Taxonomy" id="2571747"/>
    <lineage>
        <taxon>Bacteria</taxon>
        <taxon>Pseudomonadati</taxon>
        <taxon>Pseudomonadota</taxon>
        <taxon>Betaproteobacteria</taxon>
        <taxon>Burkholderiales</taxon>
        <taxon>Burkholderiaceae</taxon>
        <taxon>Paraburkholderia</taxon>
    </lineage>
</organism>
<dbReference type="AlphaFoldDB" id="A0A7Z2G3A6"/>